<comment type="caution">
    <text evidence="3">The sequence shown here is derived from an EMBL/GenBank/DDBJ whole genome shotgun (WGS) entry which is preliminary data.</text>
</comment>
<dbReference type="PROSITE" id="PS51257">
    <property type="entry name" value="PROKAR_LIPOPROTEIN"/>
    <property type="match status" value="1"/>
</dbReference>
<organism evidence="3 4">
    <name type="scientific">Helcobacillus massiliensis</name>
    <dbReference type="NCBI Taxonomy" id="521392"/>
    <lineage>
        <taxon>Bacteria</taxon>
        <taxon>Bacillati</taxon>
        <taxon>Actinomycetota</taxon>
        <taxon>Actinomycetes</taxon>
        <taxon>Micrococcales</taxon>
        <taxon>Dermabacteraceae</taxon>
        <taxon>Helcobacillus</taxon>
    </lineage>
</organism>
<accession>A0A839QWJ5</accession>
<keyword evidence="2" id="KW-0732">Signal</keyword>
<evidence type="ECO:0000313" key="3">
    <source>
        <dbReference type="EMBL" id="MBB3024008.1"/>
    </source>
</evidence>
<feature type="signal peptide" evidence="2">
    <location>
        <begin position="1"/>
        <end position="23"/>
    </location>
</feature>
<evidence type="ECO:0000256" key="1">
    <source>
        <dbReference type="SAM" id="MobiDB-lite"/>
    </source>
</evidence>
<dbReference type="RefSeq" id="WP_183377291.1">
    <property type="nucleotide sequence ID" value="NZ_CBCSFZ010000012.1"/>
</dbReference>
<dbReference type="Proteomes" id="UP000568050">
    <property type="component" value="Unassembled WGS sequence"/>
</dbReference>
<gene>
    <name evidence="3" type="ORF">FHX50_002315</name>
</gene>
<sequence>MKRRILALAAGVLTLSSCGMVDAVRSDSPDTANSSPAFEATETPAADGKDASDSSDAPADGASASPSADAPDGASPSPSADSTDGSGPSDSASPSASEQPTRDRIILPAEAYRGAGGDVPASAKPMTNVEGDDPALQIARVRAPSGNIWCDIDPKNGAVCTVKEITGKAPNQSIVIKPGGEPEFTDSGAVTNDDAAVAAQEMPYGTQASHGEFVCASETNGMTCWSTKSGHGVFLNRDGITTF</sequence>
<feature type="region of interest" description="Disordered" evidence="1">
    <location>
        <begin position="23"/>
        <end position="102"/>
    </location>
</feature>
<keyword evidence="4" id="KW-1185">Reference proteome</keyword>
<feature type="compositionally biased region" description="Low complexity" evidence="1">
    <location>
        <begin position="54"/>
        <end position="97"/>
    </location>
</feature>
<dbReference type="EMBL" id="JACHWP010000021">
    <property type="protein sequence ID" value="MBB3024008.1"/>
    <property type="molecule type" value="Genomic_DNA"/>
</dbReference>
<evidence type="ECO:0000256" key="2">
    <source>
        <dbReference type="SAM" id="SignalP"/>
    </source>
</evidence>
<reference evidence="3 4" key="1">
    <citation type="submission" date="2020-08" db="EMBL/GenBank/DDBJ databases">
        <title>Sequencing the genomes of 1000 actinobacteria strains.</title>
        <authorList>
            <person name="Klenk H.-P."/>
        </authorList>
    </citation>
    <scope>NUCLEOTIDE SEQUENCE [LARGE SCALE GENOMIC DNA]</scope>
    <source>
        <strain evidence="3 4">DSM 23040</strain>
    </source>
</reference>
<dbReference type="AlphaFoldDB" id="A0A839QWJ5"/>
<proteinExistence type="predicted"/>
<evidence type="ECO:0000313" key="4">
    <source>
        <dbReference type="Proteomes" id="UP000568050"/>
    </source>
</evidence>
<name>A0A839QWJ5_9MICO</name>
<protein>
    <submittedName>
        <fullName evidence="3">Uncharacterized protein</fullName>
    </submittedName>
</protein>
<feature type="chain" id="PRO_5038819986" evidence="2">
    <location>
        <begin position="24"/>
        <end position="243"/>
    </location>
</feature>